<dbReference type="AlphaFoldDB" id="A0A422NPQ5"/>
<dbReference type="EMBL" id="MKGL01000088">
    <property type="protein sequence ID" value="RNF07369.1"/>
    <property type="molecule type" value="Genomic_DNA"/>
</dbReference>
<sequence length="273" mass="29651">MPAMFPVTKSLTLYKDFNKDAKDMLTKNYTESRKWKLESKFKGPKDRLFVNPSATSDGKFSVDVEYVAGQCDAAVKATLYPDINNAGLKVTYPYKGHKVEASVKKNGEYEVSHEFVLGGHVSSHARLVKNAVEMSLVAAVASQCQVGCGATYQLDGKQGCEWTAACRYAEAGRVVAVRTNKLRTYTTSIVSPIPSCPHRVVVGAEVVCGHGQGWTGTLGLETACVLFKGNALKARVNKNKEWAVAYIAKLADNWTAAVTVDKNLKPGVLLTHS</sequence>
<gene>
    <name evidence="1" type="ORF">TraAM80_03338</name>
</gene>
<dbReference type="PANTHER" id="PTHR11743">
    <property type="entry name" value="VOLTAGE-DEPENDENT ANION-SELECTIVE CHANNEL"/>
    <property type="match status" value="1"/>
</dbReference>
<keyword evidence="2" id="KW-1185">Reference proteome</keyword>
<dbReference type="GO" id="GO:0005741">
    <property type="term" value="C:mitochondrial outer membrane"/>
    <property type="evidence" value="ECO:0007669"/>
    <property type="project" value="InterPro"/>
</dbReference>
<proteinExistence type="predicted"/>
<name>A0A422NPQ5_TRYRA</name>
<evidence type="ECO:0000313" key="2">
    <source>
        <dbReference type="Proteomes" id="UP000283634"/>
    </source>
</evidence>
<dbReference type="RefSeq" id="XP_029239792.1">
    <property type="nucleotide sequence ID" value="XM_029380313.1"/>
</dbReference>
<dbReference type="Gene3D" id="2.40.160.10">
    <property type="entry name" value="Porin"/>
    <property type="match status" value="1"/>
</dbReference>
<evidence type="ECO:0000313" key="1">
    <source>
        <dbReference type="EMBL" id="RNF07369.1"/>
    </source>
</evidence>
<organism evidence="1 2">
    <name type="scientific">Trypanosoma rangeli</name>
    <dbReference type="NCBI Taxonomy" id="5698"/>
    <lineage>
        <taxon>Eukaryota</taxon>
        <taxon>Discoba</taxon>
        <taxon>Euglenozoa</taxon>
        <taxon>Kinetoplastea</taxon>
        <taxon>Metakinetoplastina</taxon>
        <taxon>Trypanosomatida</taxon>
        <taxon>Trypanosomatidae</taxon>
        <taxon>Trypanosoma</taxon>
        <taxon>Herpetosoma</taxon>
    </lineage>
</organism>
<reference evidence="1 2" key="1">
    <citation type="journal article" date="2018" name="BMC Genomics">
        <title>Genomic comparison of Trypanosoma conorhini and Trypanosoma rangeli to Trypanosoma cruzi strains of high and low virulence.</title>
        <authorList>
            <person name="Bradwell K.R."/>
            <person name="Koparde V.N."/>
            <person name="Matveyev A.V."/>
            <person name="Serrano M.G."/>
            <person name="Alves J.M."/>
            <person name="Parikh H."/>
            <person name="Huang B."/>
            <person name="Lee V."/>
            <person name="Espinosa-Alvarez O."/>
            <person name="Ortiz P.A."/>
            <person name="Costa-Martins A.G."/>
            <person name="Teixeira M.M."/>
            <person name="Buck G.A."/>
        </authorList>
    </citation>
    <scope>NUCLEOTIDE SEQUENCE [LARGE SCALE GENOMIC DNA]</scope>
    <source>
        <strain evidence="1 2">AM80</strain>
    </source>
</reference>
<accession>A0A422NPQ5</accession>
<dbReference type="Proteomes" id="UP000283634">
    <property type="component" value="Unassembled WGS sequence"/>
</dbReference>
<dbReference type="OMA" id="WTAACRY"/>
<comment type="caution">
    <text evidence="1">The sequence shown here is derived from an EMBL/GenBank/DDBJ whole genome shotgun (WGS) entry which is preliminary data.</text>
</comment>
<dbReference type="PANTHER" id="PTHR11743:SF70">
    <property type="entry name" value="GH26960P-RELATED"/>
    <property type="match status" value="1"/>
</dbReference>
<dbReference type="GeneID" id="40327271"/>
<dbReference type="GO" id="GO:0008308">
    <property type="term" value="F:voltage-gated monoatomic anion channel activity"/>
    <property type="evidence" value="ECO:0007669"/>
    <property type="project" value="InterPro"/>
</dbReference>
<dbReference type="OrthoDB" id="269709at2759"/>
<protein>
    <submittedName>
        <fullName evidence="1">Putative voltage-dependent anion-selective channel</fullName>
    </submittedName>
</protein>
<dbReference type="InterPro" id="IPR023614">
    <property type="entry name" value="Porin_dom_sf"/>
</dbReference>
<dbReference type="InterPro" id="IPR001925">
    <property type="entry name" value="Porin_Euk"/>
</dbReference>